<keyword evidence="4 6" id="KW-0067">ATP-binding</keyword>
<dbReference type="PANTHER" id="PTHR43335:SF8">
    <property type="entry name" value="ABC TRANSPORTER, ATP-BINDING PROTEIN"/>
    <property type="match status" value="1"/>
</dbReference>
<dbReference type="GO" id="GO:0016887">
    <property type="term" value="F:ATP hydrolysis activity"/>
    <property type="evidence" value="ECO:0007669"/>
    <property type="project" value="InterPro"/>
</dbReference>
<name>A0A6B8RGR5_9BACL</name>
<gene>
    <name evidence="6" type="ORF">EHS13_10580</name>
</gene>
<dbReference type="SUPFAM" id="SSF52540">
    <property type="entry name" value="P-loop containing nucleoside triphosphate hydrolases"/>
    <property type="match status" value="1"/>
</dbReference>
<dbReference type="Proteomes" id="UP000426246">
    <property type="component" value="Chromosome"/>
</dbReference>
<dbReference type="OrthoDB" id="9804819at2"/>
<evidence type="ECO:0000313" key="6">
    <source>
        <dbReference type="EMBL" id="QGQ95299.1"/>
    </source>
</evidence>
<dbReference type="PANTHER" id="PTHR43335">
    <property type="entry name" value="ABC TRANSPORTER, ATP-BINDING PROTEIN"/>
    <property type="match status" value="1"/>
</dbReference>
<dbReference type="RefSeq" id="WP_155700316.1">
    <property type="nucleotide sequence ID" value="NZ_CP034235.1"/>
</dbReference>
<comment type="similarity">
    <text evidence="1">Belongs to the ABC transporter superfamily.</text>
</comment>
<reference evidence="7" key="1">
    <citation type="submission" date="2018-11" db="EMBL/GenBank/DDBJ databases">
        <title>Complete genome sequence of Paenibacillus sp. ML311-T8.</title>
        <authorList>
            <person name="Nam Y.-D."/>
            <person name="Kang J."/>
            <person name="Chung W.-H."/>
            <person name="Park Y.S."/>
        </authorList>
    </citation>
    <scope>NUCLEOTIDE SEQUENCE [LARGE SCALE GENOMIC DNA]</scope>
    <source>
        <strain evidence="7">ML311-T8</strain>
    </source>
</reference>
<dbReference type="Gene3D" id="3.40.50.300">
    <property type="entry name" value="P-loop containing nucleotide triphosphate hydrolases"/>
    <property type="match status" value="1"/>
</dbReference>
<keyword evidence="2" id="KW-0813">Transport</keyword>
<dbReference type="InterPro" id="IPR003593">
    <property type="entry name" value="AAA+_ATPase"/>
</dbReference>
<sequence length="307" mass="34352">MNYVLKTNQLSKSYKGQEVISNVNMELKKGEIYGFLGPNGAGKTTIMRMITNLVKPTSGSIEIFGEVLTPASYEVFKRMGSIIEYPIFYEHLTAQANMELHFAYMGAYNIKAIDEALELVQLTNVDKKTVANFSLGMKQRLGIARAISTRPELLILDEPTNGMDPLGIQQLRDLFQTLCKEYGMTLLISSHILQEIEQLADTIGIINHGKLIEEVSMESVRGQQSEYIEVVTTNGKQAAFIIEDKLGLINYKVMDEHTIRIYQSDVSPVDLSKILILNDVGIEALNKKKTTLEEHFLKLIQAGDGDV</sequence>
<evidence type="ECO:0000256" key="1">
    <source>
        <dbReference type="ARBA" id="ARBA00005417"/>
    </source>
</evidence>
<dbReference type="GO" id="GO:0005524">
    <property type="term" value="F:ATP binding"/>
    <property type="evidence" value="ECO:0007669"/>
    <property type="project" value="UniProtKB-KW"/>
</dbReference>
<keyword evidence="3" id="KW-0547">Nucleotide-binding</keyword>
<accession>A0A6B8RGR5</accession>
<dbReference type="InterPro" id="IPR017871">
    <property type="entry name" value="ABC_transporter-like_CS"/>
</dbReference>
<dbReference type="KEGG" id="ppsc:EHS13_10580"/>
<evidence type="ECO:0000256" key="2">
    <source>
        <dbReference type="ARBA" id="ARBA00022448"/>
    </source>
</evidence>
<evidence type="ECO:0000259" key="5">
    <source>
        <dbReference type="PROSITE" id="PS50893"/>
    </source>
</evidence>
<dbReference type="EMBL" id="CP034235">
    <property type="protein sequence ID" value="QGQ95299.1"/>
    <property type="molecule type" value="Genomic_DNA"/>
</dbReference>
<dbReference type="Pfam" id="PF00005">
    <property type="entry name" value="ABC_tran"/>
    <property type="match status" value="1"/>
</dbReference>
<dbReference type="InterPro" id="IPR003439">
    <property type="entry name" value="ABC_transporter-like_ATP-bd"/>
</dbReference>
<evidence type="ECO:0000256" key="4">
    <source>
        <dbReference type="ARBA" id="ARBA00022840"/>
    </source>
</evidence>
<proteinExistence type="inferred from homology"/>
<dbReference type="InterPro" id="IPR027417">
    <property type="entry name" value="P-loop_NTPase"/>
</dbReference>
<dbReference type="CDD" id="cd03268">
    <property type="entry name" value="ABC_BcrA_bacitracin_resist"/>
    <property type="match status" value="1"/>
</dbReference>
<dbReference type="SMART" id="SM00382">
    <property type="entry name" value="AAA"/>
    <property type="match status" value="1"/>
</dbReference>
<dbReference type="PROSITE" id="PS50893">
    <property type="entry name" value="ABC_TRANSPORTER_2"/>
    <property type="match status" value="1"/>
</dbReference>
<organism evidence="6 7">
    <name type="scientific">Paenibacillus psychroresistens</name>
    <dbReference type="NCBI Taxonomy" id="1778678"/>
    <lineage>
        <taxon>Bacteria</taxon>
        <taxon>Bacillati</taxon>
        <taxon>Bacillota</taxon>
        <taxon>Bacilli</taxon>
        <taxon>Bacillales</taxon>
        <taxon>Paenibacillaceae</taxon>
        <taxon>Paenibacillus</taxon>
    </lineage>
</organism>
<keyword evidence="7" id="KW-1185">Reference proteome</keyword>
<evidence type="ECO:0000313" key="7">
    <source>
        <dbReference type="Proteomes" id="UP000426246"/>
    </source>
</evidence>
<evidence type="ECO:0000256" key="3">
    <source>
        <dbReference type="ARBA" id="ARBA00022741"/>
    </source>
</evidence>
<dbReference type="PROSITE" id="PS00211">
    <property type="entry name" value="ABC_TRANSPORTER_1"/>
    <property type="match status" value="1"/>
</dbReference>
<dbReference type="AlphaFoldDB" id="A0A6B8RGR5"/>
<feature type="domain" description="ABC transporter" evidence="5">
    <location>
        <begin position="5"/>
        <end position="233"/>
    </location>
</feature>
<protein>
    <submittedName>
        <fullName evidence="6">ABC transporter ATP-binding protein</fullName>
    </submittedName>
</protein>